<dbReference type="AlphaFoldDB" id="G0IWH2"/>
<reference evidence="2" key="1">
    <citation type="submission" date="2011-07" db="EMBL/GenBank/DDBJ databases">
        <title>The complete genome of Cyclobacterium marinum DSM 745.</title>
        <authorList>
            <person name="Lucas S."/>
            <person name="Han J."/>
            <person name="Lapidus A."/>
            <person name="Bruce D."/>
            <person name="Goodwin L."/>
            <person name="Pitluck S."/>
            <person name="Peters L."/>
            <person name="Kyrpides N."/>
            <person name="Mavromatis K."/>
            <person name="Ivanova N."/>
            <person name="Ovchinnikova G."/>
            <person name="Chertkov O."/>
            <person name="Detter J.C."/>
            <person name="Tapia R."/>
            <person name="Han C."/>
            <person name="Land M."/>
            <person name="Hauser L."/>
            <person name="Markowitz V."/>
            <person name="Cheng J.-F."/>
            <person name="Hugenholtz P."/>
            <person name="Woyke T."/>
            <person name="Wu D."/>
            <person name="Tindall B."/>
            <person name="Schuetze A."/>
            <person name="Brambilla E."/>
            <person name="Klenk H.-P."/>
            <person name="Eisen J.A."/>
        </authorList>
    </citation>
    <scope>NUCLEOTIDE SEQUENCE [LARGE SCALE GENOMIC DNA]</scope>
    <source>
        <strain evidence="2">ATCC 25205 / DSM 745 / LMG 13164 / NCIMB 1802</strain>
    </source>
</reference>
<protein>
    <submittedName>
        <fullName evidence="1">Uncharacterized protein</fullName>
    </submittedName>
</protein>
<dbReference type="Proteomes" id="UP000001635">
    <property type="component" value="Chromosome"/>
</dbReference>
<keyword evidence="2" id="KW-1185">Reference proteome</keyword>
<proteinExistence type="predicted"/>
<gene>
    <name evidence="1" type="ordered locus">Cycma_4263</name>
</gene>
<dbReference type="EMBL" id="CP002955">
    <property type="protein sequence ID" value="AEL27966.1"/>
    <property type="molecule type" value="Genomic_DNA"/>
</dbReference>
<name>G0IWH2_CYCMS</name>
<sequence>MQIANIDTNKSPLPQIIFYGPAKLSGLDCSYLSKFKAYSTYQLNSANRIIAKPLVFLI</sequence>
<evidence type="ECO:0000313" key="1">
    <source>
        <dbReference type="EMBL" id="AEL27966.1"/>
    </source>
</evidence>
<organism evidence="1 2">
    <name type="scientific">Cyclobacterium marinum (strain ATCC 25205 / DSM 745 / LMG 13164 / NCIMB 1802)</name>
    <name type="common">Flectobacillus marinus</name>
    <dbReference type="NCBI Taxonomy" id="880070"/>
    <lineage>
        <taxon>Bacteria</taxon>
        <taxon>Pseudomonadati</taxon>
        <taxon>Bacteroidota</taxon>
        <taxon>Cytophagia</taxon>
        <taxon>Cytophagales</taxon>
        <taxon>Cyclobacteriaceae</taxon>
        <taxon>Cyclobacterium</taxon>
    </lineage>
</organism>
<dbReference type="KEGG" id="cmr:Cycma_4263"/>
<dbReference type="HOGENOM" id="CLU_2971869_0_0_10"/>
<accession>G0IWH2</accession>
<evidence type="ECO:0000313" key="2">
    <source>
        <dbReference type="Proteomes" id="UP000001635"/>
    </source>
</evidence>